<dbReference type="InterPro" id="IPR016181">
    <property type="entry name" value="Acyl_CoA_acyltransferase"/>
</dbReference>
<sequence>MTTSPHDSTGSAARAADPAIVAMRPEHGPQVLAIYQAGMDTGNATFETAAPGWTDFDQRHLPEHRVVALAPGGQVAGWVAAAPVSGRCVYAGVIEHSVYVDSGHAGQGIGAALLQALIQSADAAGVWTIQTGIFPENHASLALHRGAGFRTVGTRERIGQRDGRWRDVVRIERRR</sequence>
<dbReference type="RefSeq" id="WP_231857576.1">
    <property type="nucleotide sequence ID" value="NZ_LSRH01000010.1"/>
</dbReference>
<dbReference type="EMBL" id="FNLF01000002">
    <property type="protein sequence ID" value="SDQ42275.1"/>
    <property type="molecule type" value="Genomic_DNA"/>
</dbReference>
<keyword evidence="2" id="KW-0012">Acyltransferase</keyword>
<reference evidence="5" key="1">
    <citation type="submission" date="2016-10" db="EMBL/GenBank/DDBJ databases">
        <authorList>
            <person name="Varghese N."/>
            <person name="Submissions S."/>
        </authorList>
    </citation>
    <scope>NUCLEOTIDE SEQUENCE [LARGE SCALE GENOMIC DNA]</scope>
    <source>
        <strain evidence="5">DSM 44142</strain>
    </source>
</reference>
<protein>
    <submittedName>
        <fullName evidence="4">Phosphinothricin acetyltransferase</fullName>
    </submittedName>
</protein>
<dbReference type="PANTHER" id="PTHR43072:SF23">
    <property type="entry name" value="UPF0039 PROTEIN C11D3.02C"/>
    <property type="match status" value="1"/>
</dbReference>
<dbReference type="STRING" id="47312.SAMN04489765_0354"/>
<keyword evidence="1 4" id="KW-0808">Transferase</keyword>
<dbReference type="InterPro" id="IPR000182">
    <property type="entry name" value="GNAT_dom"/>
</dbReference>
<proteinExistence type="predicted"/>
<dbReference type="Gene3D" id="3.40.630.30">
    <property type="match status" value="1"/>
</dbReference>
<dbReference type="Proteomes" id="UP000183053">
    <property type="component" value="Unassembled WGS sequence"/>
</dbReference>
<evidence type="ECO:0000313" key="5">
    <source>
        <dbReference type="Proteomes" id="UP000183053"/>
    </source>
</evidence>
<gene>
    <name evidence="4" type="ORF">SAMN04489765_0354</name>
</gene>
<organism evidence="4 5">
    <name type="scientific">Tsukamurella pulmonis</name>
    <dbReference type="NCBI Taxonomy" id="47312"/>
    <lineage>
        <taxon>Bacteria</taxon>
        <taxon>Bacillati</taxon>
        <taxon>Actinomycetota</taxon>
        <taxon>Actinomycetes</taxon>
        <taxon>Mycobacteriales</taxon>
        <taxon>Tsukamurellaceae</taxon>
        <taxon>Tsukamurella</taxon>
    </lineage>
</organism>
<keyword evidence="5" id="KW-1185">Reference proteome</keyword>
<dbReference type="SUPFAM" id="SSF55729">
    <property type="entry name" value="Acyl-CoA N-acyltransferases (Nat)"/>
    <property type="match status" value="1"/>
</dbReference>
<evidence type="ECO:0000256" key="2">
    <source>
        <dbReference type="ARBA" id="ARBA00023315"/>
    </source>
</evidence>
<feature type="domain" description="N-acetyltransferase" evidence="3">
    <location>
        <begin position="18"/>
        <end position="172"/>
    </location>
</feature>
<dbReference type="Pfam" id="PF00583">
    <property type="entry name" value="Acetyltransf_1"/>
    <property type="match status" value="1"/>
</dbReference>
<evidence type="ECO:0000313" key="4">
    <source>
        <dbReference type="EMBL" id="SDQ42275.1"/>
    </source>
</evidence>
<dbReference type="GO" id="GO:0016747">
    <property type="term" value="F:acyltransferase activity, transferring groups other than amino-acyl groups"/>
    <property type="evidence" value="ECO:0007669"/>
    <property type="project" value="InterPro"/>
</dbReference>
<dbReference type="PANTHER" id="PTHR43072">
    <property type="entry name" value="N-ACETYLTRANSFERASE"/>
    <property type="match status" value="1"/>
</dbReference>
<evidence type="ECO:0000259" key="3">
    <source>
        <dbReference type="PROSITE" id="PS51186"/>
    </source>
</evidence>
<name>A0A1H1ARB9_9ACTN</name>
<accession>A0A1H1ARB9</accession>
<dbReference type="CDD" id="cd04301">
    <property type="entry name" value="NAT_SF"/>
    <property type="match status" value="1"/>
</dbReference>
<evidence type="ECO:0000256" key="1">
    <source>
        <dbReference type="ARBA" id="ARBA00022679"/>
    </source>
</evidence>
<dbReference type="PROSITE" id="PS51186">
    <property type="entry name" value="GNAT"/>
    <property type="match status" value="1"/>
</dbReference>
<dbReference type="AlphaFoldDB" id="A0A1H1ARB9"/>